<dbReference type="EMBL" id="CAADRP010001952">
    <property type="protein sequence ID" value="VFU57489.1"/>
    <property type="molecule type" value="Genomic_DNA"/>
</dbReference>
<gene>
    <name evidence="1" type="ORF">SVIM_LOCUS415704</name>
</gene>
<reference evidence="1" key="1">
    <citation type="submission" date="2019-03" db="EMBL/GenBank/DDBJ databases">
        <authorList>
            <person name="Mank J."/>
            <person name="Almeida P."/>
        </authorList>
    </citation>
    <scope>NUCLEOTIDE SEQUENCE</scope>
    <source>
        <strain evidence="1">78183</strain>
    </source>
</reference>
<organism evidence="1">
    <name type="scientific">Salix viminalis</name>
    <name type="common">Common osier</name>
    <name type="synonym">Basket willow</name>
    <dbReference type="NCBI Taxonomy" id="40686"/>
    <lineage>
        <taxon>Eukaryota</taxon>
        <taxon>Viridiplantae</taxon>
        <taxon>Streptophyta</taxon>
        <taxon>Embryophyta</taxon>
        <taxon>Tracheophyta</taxon>
        <taxon>Spermatophyta</taxon>
        <taxon>Magnoliopsida</taxon>
        <taxon>eudicotyledons</taxon>
        <taxon>Gunneridae</taxon>
        <taxon>Pentapetalae</taxon>
        <taxon>rosids</taxon>
        <taxon>fabids</taxon>
        <taxon>Malpighiales</taxon>
        <taxon>Salicaceae</taxon>
        <taxon>Saliceae</taxon>
        <taxon>Salix</taxon>
    </lineage>
</organism>
<name>A0A6N2MT53_SALVM</name>
<protein>
    <submittedName>
        <fullName evidence="1">Uncharacterized protein</fullName>
    </submittedName>
</protein>
<sequence>MWPVDHDERLSCYCRRVEEFEVVLLVVVALELAACDGRKRRRKSLVVAAGALAGDGEEAGPDGGHDELQVVDCRYWWRTEMELTAPSGREKLAGDEEDDRERWLLRKNLACYGGWLVGDMATYNNGVVATAGGLAASWWLVGNAGEGGKGSAGCSG</sequence>
<dbReference type="AlphaFoldDB" id="A0A6N2MT53"/>
<evidence type="ECO:0000313" key="1">
    <source>
        <dbReference type="EMBL" id="VFU57489.1"/>
    </source>
</evidence>
<accession>A0A6N2MT53</accession>
<proteinExistence type="predicted"/>